<sequence>MSAELDAQAQGSSYRVEHRGACILLLVALSGTVLAGCQRHDSATLGRIAEHAAGYALGGVAAHESERYLDHRASGQSYERQLGGGQDIHHSGRMGLVFPEADALPNHRLTPGALNPAVTQAKLRETICRPGGYTRSIRPDEHYTENLKREGVRQYGYPQQMGKDAFMLRNYEEDHLISLELGGSPDSPQNLWPEPHHVIGGWGSYAKDKLENRLHSMVCRGRISLGQAQHEIATNWIAAYKQYVGATPDQGRSHRYGG</sequence>
<dbReference type="AlphaFoldDB" id="A0A1J5QW60"/>
<dbReference type="EMBL" id="MLJW01000890">
    <property type="protein sequence ID" value="OIQ81715.1"/>
    <property type="molecule type" value="Genomic_DNA"/>
</dbReference>
<gene>
    <name evidence="1" type="ORF">GALL_365060</name>
</gene>
<comment type="caution">
    <text evidence="1">The sequence shown here is derived from an EMBL/GenBank/DDBJ whole genome shotgun (WGS) entry which is preliminary data.</text>
</comment>
<organism evidence="1">
    <name type="scientific">mine drainage metagenome</name>
    <dbReference type="NCBI Taxonomy" id="410659"/>
    <lineage>
        <taxon>unclassified sequences</taxon>
        <taxon>metagenomes</taxon>
        <taxon>ecological metagenomes</taxon>
    </lineage>
</organism>
<protein>
    <submittedName>
        <fullName evidence="1">Uncharacterized protein</fullName>
    </submittedName>
</protein>
<reference evidence="1" key="1">
    <citation type="submission" date="2016-10" db="EMBL/GenBank/DDBJ databases">
        <title>Sequence of Gallionella enrichment culture.</title>
        <authorList>
            <person name="Poehlein A."/>
            <person name="Muehling M."/>
            <person name="Daniel R."/>
        </authorList>
    </citation>
    <scope>NUCLEOTIDE SEQUENCE</scope>
</reference>
<evidence type="ECO:0000313" key="1">
    <source>
        <dbReference type="EMBL" id="OIQ81715.1"/>
    </source>
</evidence>
<accession>A0A1J5QW60</accession>
<name>A0A1J5QW60_9ZZZZ</name>
<proteinExistence type="predicted"/>